<evidence type="ECO:0000256" key="5">
    <source>
        <dbReference type="SAM" id="MobiDB-lite"/>
    </source>
</evidence>
<gene>
    <name evidence="9" type="ORF">DFP86_10618</name>
</gene>
<feature type="domain" description="MucB/RseB C-terminal" evidence="8">
    <location>
        <begin position="224"/>
        <end position="319"/>
    </location>
</feature>
<dbReference type="GO" id="GO:0030288">
    <property type="term" value="C:outer membrane-bounded periplasmic space"/>
    <property type="evidence" value="ECO:0007669"/>
    <property type="project" value="TreeGrafter"/>
</dbReference>
<feature type="domain" description="MucB/RseB N-terminal" evidence="7">
    <location>
        <begin position="24"/>
        <end position="198"/>
    </location>
</feature>
<feature type="chain" id="PRO_5020290941" evidence="6">
    <location>
        <begin position="20"/>
        <end position="325"/>
    </location>
</feature>
<dbReference type="Pfam" id="PF03888">
    <property type="entry name" value="MucB_RseB"/>
    <property type="match status" value="1"/>
</dbReference>
<organism evidence="9 10">
    <name type="scientific">Paludibacterium purpuratum</name>
    <dbReference type="NCBI Taxonomy" id="1144873"/>
    <lineage>
        <taxon>Bacteria</taxon>
        <taxon>Pseudomonadati</taxon>
        <taxon>Pseudomonadota</taxon>
        <taxon>Betaproteobacteria</taxon>
        <taxon>Neisseriales</taxon>
        <taxon>Chromobacteriaceae</taxon>
        <taxon>Paludibacterium</taxon>
    </lineage>
</organism>
<evidence type="ECO:0000259" key="8">
    <source>
        <dbReference type="Pfam" id="PF17188"/>
    </source>
</evidence>
<proteinExistence type="inferred from homology"/>
<evidence type="ECO:0000313" key="9">
    <source>
        <dbReference type="EMBL" id="TDR79879.1"/>
    </source>
</evidence>
<dbReference type="CDD" id="cd16327">
    <property type="entry name" value="RseB"/>
    <property type="match status" value="1"/>
</dbReference>
<accession>A0A4V3DV74</accession>
<name>A0A4V3DV74_9NEIS</name>
<dbReference type="PANTHER" id="PTHR38782:SF1">
    <property type="entry name" value="SIGMA-E FACTOR REGULATORY PROTEIN RSEB"/>
    <property type="match status" value="1"/>
</dbReference>
<dbReference type="PANTHER" id="PTHR38782">
    <property type="match status" value="1"/>
</dbReference>
<evidence type="ECO:0000256" key="3">
    <source>
        <dbReference type="ARBA" id="ARBA00022729"/>
    </source>
</evidence>
<dbReference type="OrthoDB" id="7067274at2"/>
<feature type="signal peptide" evidence="6">
    <location>
        <begin position="1"/>
        <end position="19"/>
    </location>
</feature>
<comment type="caution">
    <text evidence="9">The sequence shown here is derived from an EMBL/GenBank/DDBJ whole genome shotgun (WGS) entry which is preliminary data.</text>
</comment>
<evidence type="ECO:0000256" key="2">
    <source>
        <dbReference type="ARBA" id="ARBA00008150"/>
    </source>
</evidence>
<dbReference type="GO" id="GO:0045152">
    <property type="term" value="F:antisigma factor binding"/>
    <property type="evidence" value="ECO:0007669"/>
    <property type="project" value="TreeGrafter"/>
</dbReference>
<keyword evidence="4" id="KW-0574">Periplasm</keyword>
<evidence type="ECO:0000256" key="4">
    <source>
        <dbReference type="ARBA" id="ARBA00022764"/>
    </source>
</evidence>
<dbReference type="InterPro" id="IPR005588">
    <property type="entry name" value="MucB_RseB"/>
</dbReference>
<dbReference type="InterPro" id="IPR033436">
    <property type="entry name" value="MucB/RseB_C"/>
</dbReference>
<feature type="compositionally biased region" description="Polar residues" evidence="5">
    <location>
        <begin position="200"/>
        <end position="213"/>
    </location>
</feature>
<comment type="similarity">
    <text evidence="2">Belongs to the RseB family.</text>
</comment>
<dbReference type="PIRSF" id="PIRSF005427">
    <property type="entry name" value="RseB"/>
    <property type="match status" value="1"/>
</dbReference>
<keyword evidence="10" id="KW-1185">Reference proteome</keyword>
<protein>
    <submittedName>
        <fullName evidence="9">MucB/RseB-like sigma(E) regulatory protein</fullName>
    </submittedName>
</protein>
<dbReference type="Proteomes" id="UP000295611">
    <property type="component" value="Unassembled WGS sequence"/>
</dbReference>
<dbReference type="EMBL" id="SNZP01000006">
    <property type="protein sequence ID" value="TDR79879.1"/>
    <property type="molecule type" value="Genomic_DNA"/>
</dbReference>
<feature type="region of interest" description="Disordered" evidence="5">
    <location>
        <begin position="200"/>
        <end position="229"/>
    </location>
</feature>
<dbReference type="Gene3D" id="3.30.200.100">
    <property type="entry name" value="MucB/RseB, C-terminal domain"/>
    <property type="match status" value="1"/>
</dbReference>
<dbReference type="GO" id="GO:0032885">
    <property type="term" value="P:regulation of polysaccharide biosynthetic process"/>
    <property type="evidence" value="ECO:0007669"/>
    <property type="project" value="TreeGrafter"/>
</dbReference>
<dbReference type="InterPro" id="IPR033434">
    <property type="entry name" value="MucB/RseB_N"/>
</dbReference>
<keyword evidence="3 6" id="KW-0732">Signal</keyword>
<dbReference type="AlphaFoldDB" id="A0A4V3DV74"/>
<reference evidence="9 10" key="1">
    <citation type="submission" date="2019-03" db="EMBL/GenBank/DDBJ databases">
        <title>Genomic Encyclopedia of Type Strains, Phase III (KMG-III): the genomes of soil and plant-associated and newly described type strains.</title>
        <authorList>
            <person name="Whitman W."/>
        </authorList>
    </citation>
    <scope>NUCLEOTIDE SEQUENCE [LARGE SCALE GENOMIC DNA]</scope>
    <source>
        <strain evidence="9 10">CECT 8976</strain>
    </source>
</reference>
<sequence>MRKIALSLSLLILPLSALADDDWSLFQRVTDAGRQQSMSGTYLHQMKDTLETFHIVRLGGGSSVQERRVALDGPPREIVRNGEALTCFAPDKRSLLAAKISAMRLFPALMSDDVADISQSYTLRKLGIDRVAQRDCAWIEVRARDQQRYTERICADQTTSLPLKMMTLSPRSNDVVEQYTFTEIDLSPSRDRSQLRPQYKLSNQLRGPVQSPSAADGPAGRSEVTGLPSGFKMIRSVQRTMPGTGNAQPVHHMVYSDGLVMLSLFVEPVPQDMPAAMRRVQSMNLHGAINMATNSQGDQMLTLVGDMPETTLASLVRGLRIVSRP</sequence>
<evidence type="ECO:0000313" key="10">
    <source>
        <dbReference type="Proteomes" id="UP000295611"/>
    </source>
</evidence>
<evidence type="ECO:0000259" key="7">
    <source>
        <dbReference type="Pfam" id="PF03888"/>
    </source>
</evidence>
<dbReference type="InterPro" id="IPR038484">
    <property type="entry name" value="MucB/RseB_C_sf"/>
</dbReference>
<dbReference type="RefSeq" id="WP_133680068.1">
    <property type="nucleotide sequence ID" value="NZ_SNZP01000006.1"/>
</dbReference>
<evidence type="ECO:0000256" key="1">
    <source>
        <dbReference type="ARBA" id="ARBA00004418"/>
    </source>
</evidence>
<dbReference type="Gene3D" id="2.50.20.10">
    <property type="entry name" value="Lipoprotein localisation LolA/LolB/LppX"/>
    <property type="match status" value="1"/>
</dbReference>
<dbReference type="Pfam" id="PF17188">
    <property type="entry name" value="MucB_RseB_C"/>
    <property type="match status" value="1"/>
</dbReference>
<evidence type="ECO:0000256" key="6">
    <source>
        <dbReference type="SAM" id="SignalP"/>
    </source>
</evidence>
<comment type="subcellular location">
    <subcellularLocation>
        <location evidence="1">Periplasm</location>
    </subcellularLocation>
</comment>